<keyword evidence="2" id="KW-1185">Reference proteome</keyword>
<proteinExistence type="predicted"/>
<name>A0ACC1S311_9HYPO</name>
<gene>
    <name evidence="1" type="ORF">NM208_g9116</name>
</gene>
<comment type="caution">
    <text evidence="1">The sequence shown here is derived from an EMBL/GenBank/DDBJ whole genome shotgun (WGS) entry which is preliminary data.</text>
</comment>
<organism evidence="1 2">
    <name type="scientific">Fusarium decemcellulare</name>
    <dbReference type="NCBI Taxonomy" id="57161"/>
    <lineage>
        <taxon>Eukaryota</taxon>
        <taxon>Fungi</taxon>
        <taxon>Dikarya</taxon>
        <taxon>Ascomycota</taxon>
        <taxon>Pezizomycotina</taxon>
        <taxon>Sordariomycetes</taxon>
        <taxon>Hypocreomycetidae</taxon>
        <taxon>Hypocreales</taxon>
        <taxon>Nectriaceae</taxon>
        <taxon>Fusarium</taxon>
        <taxon>Fusarium decemcellulare species complex</taxon>
    </lineage>
</organism>
<dbReference type="EMBL" id="JANRMS010001119">
    <property type="protein sequence ID" value="KAJ3530900.1"/>
    <property type="molecule type" value="Genomic_DNA"/>
</dbReference>
<dbReference type="Proteomes" id="UP001148629">
    <property type="component" value="Unassembled WGS sequence"/>
</dbReference>
<reference evidence="1" key="1">
    <citation type="submission" date="2022-08" db="EMBL/GenBank/DDBJ databases">
        <title>Genome Sequence of Fusarium decemcellulare.</title>
        <authorList>
            <person name="Buettner E."/>
        </authorList>
    </citation>
    <scope>NUCLEOTIDE SEQUENCE</scope>
    <source>
        <strain evidence="1">Babe19</strain>
    </source>
</reference>
<evidence type="ECO:0000313" key="2">
    <source>
        <dbReference type="Proteomes" id="UP001148629"/>
    </source>
</evidence>
<accession>A0ACC1S311</accession>
<evidence type="ECO:0000313" key="1">
    <source>
        <dbReference type="EMBL" id="KAJ3530900.1"/>
    </source>
</evidence>
<sequence length="477" mass="54625">MSHIVGYHSKQLHEASKSAIYYWSLNSYPRASIPAENPIIPSPHIFEHLDDVHEDHLPTAKQCGVHLELLEAFHALHIKVVGSTDLDKTFGIGEPTKTVYRRKYVAGLKKFVNKEATVKNELFEGQRKMKWPRFLDLAAERFIDWAKKIDAEMAKKASQTDSSDAQSWKSQEASLPFLPPLDVLMFWHAFLLNPSDWINYCRRESLNHLSKVSFPWKRIHEAINSQGTKTHAWAYKLPLATQTWLKGEARIAPDLYEHLVMLGKPIGFTMKATRNKTTVGVVSLYPPKDQDSIIKTLCANVSRQKVFVEKMHAHCWIRSPAVAGTLSRAVQRYENFLELFQLYPGKMLVPTLDIDLAWHTSQLSAAEYKASMESRCGRFINHDDKIGKPTLNNGMSETQNIYRIHFAEDYSVCLCWECQAVISALEVWDKEDTLDGTVNSPDLADKLAKDVKEEVDYHRAVESARRRNYTKLPLPKF</sequence>
<protein>
    <submittedName>
        <fullName evidence="1">Uncharacterized protein</fullName>
    </submittedName>
</protein>